<evidence type="ECO:0000256" key="4">
    <source>
        <dbReference type="ARBA" id="ARBA00022842"/>
    </source>
</evidence>
<proteinExistence type="inferred from homology"/>
<evidence type="ECO:0000313" key="14">
    <source>
        <dbReference type="Proteomes" id="UP001084197"/>
    </source>
</evidence>
<feature type="binding site" evidence="9">
    <location>
        <position position="95"/>
    </location>
    <ligand>
        <name>Mg(2+)</name>
        <dbReference type="ChEBI" id="CHEBI:18420"/>
    </ligand>
</feature>
<dbReference type="GO" id="GO:0004789">
    <property type="term" value="F:thiamine-phosphate diphosphorylase activity"/>
    <property type="evidence" value="ECO:0007669"/>
    <property type="project" value="UniProtKB-UniRule"/>
</dbReference>
<comment type="function">
    <text evidence="9">Condenses 4-methyl-5-(beta-hydroxyethyl)thiazole monophosphate (THZ-P) and 2-methyl-4-amino-5-hydroxymethyl pyrimidine pyrophosphate (HMP-PP) to form thiamine monophosphate (TMP).</text>
</comment>
<dbReference type="GO" id="GO:0000287">
    <property type="term" value="F:magnesium ion binding"/>
    <property type="evidence" value="ECO:0007669"/>
    <property type="project" value="UniProtKB-UniRule"/>
</dbReference>
<evidence type="ECO:0000256" key="8">
    <source>
        <dbReference type="ARBA" id="ARBA00047883"/>
    </source>
</evidence>
<dbReference type="FunFam" id="3.20.20.70:FF:000096">
    <property type="entry name" value="Thiamine-phosphate synthase"/>
    <property type="match status" value="1"/>
</dbReference>
<comment type="catalytic activity">
    <reaction evidence="6 9 10">
        <text>4-methyl-5-(2-phosphooxyethyl)-thiazole + 4-amino-2-methyl-5-(diphosphooxymethyl)pyrimidine + H(+) = thiamine phosphate + diphosphate</text>
        <dbReference type="Rhea" id="RHEA:22328"/>
        <dbReference type="ChEBI" id="CHEBI:15378"/>
        <dbReference type="ChEBI" id="CHEBI:33019"/>
        <dbReference type="ChEBI" id="CHEBI:37575"/>
        <dbReference type="ChEBI" id="CHEBI:57841"/>
        <dbReference type="ChEBI" id="CHEBI:58296"/>
        <dbReference type="EC" id="2.5.1.3"/>
    </reaction>
</comment>
<evidence type="ECO:0000259" key="12">
    <source>
        <dbReference type="Pfam" id="PF02581"/>
    </source>
</evidence>
<comment type="caution">
    <text evidence="13">The sequence shown here is derived from an EMBL/GenBank/DDBJ whole genome shotgun (WGS) entry which is preliminary data.</text>
</comment>
<feature type="binding site" evidence="9">
    <location>
        <begin position="191"/>
        <end position="192"/>
    </location>
    <ligand>
        <name>2-[(2R,5Z)-2-carboxy-4-methylthiazol-5(2H)-ylidene]ethyl phosphate</name>
        <dbReference type="ChEBI" id="CHEBI:62899"/>
    </ligand>
</feature>
<keyword evidence="3 9" id="KW-0479">Metal-binding</keyword>
<gene>
    <name evidence="9 13" type="primary">thiE</name>
    <name evidence="13" type="ORF">OWO01_05930</name>
</gene>
<dbReference type="Proteomes" id="UP001084197">
    <property type="component" value="Unassembled WGS sequence"/>
</dbReference>
<dbReference type="NCBIfam" id="TIGR00693">
    <property type="entry name" value="thiE"/>
    <property type="match status" value="1"/>
</dbReference>
<reference evidence="13" key="1">
    <citation type="submission" date="2022-11" db="EMBL/GenBank/DDBJ databases">
        <title>WGS of Natronobacillus azotifigens 24KS-1, an anaerobic diazotrophic haloalkaliphile from soda-rich habitats.</title>
        <authorList>
            <person name="Sorokin D.Y."/>
            <person name="Merkel A.Y."/>
        </authorList>
    </citation>
    <scope>NUCLEOTIDE SEQUENCE</scope>
    <source>
        <strain evidence="13">24KS-1</strain>
    </source>
</reference>
<evidence type="ECO:0000256" key="11">
    <source>
        <dbReference type="RuleBase" id="RU004253"/>
    </source>
</evidence>
<organism evidence="13 14">
    <name type="scientific">Natronobacillus azotifigens</name>
    <dbReference type="NCBI Taxonomy" id="472978"/>
    <lineage>
        <taxon>Bacteria</taxon>
        <taxon>Bacillati</taxon>
        <taxon>Bacillota</taxon>
        <taxon>Bacilli</taxon>
        <taxon>Bacillales</taxon>
        <taxon>Bacillaceae</taxon>
        <taxon>Natronobacillus</taxon>
    </lineage>
</organism>
<evidence type="ECO:0000256" key="3">
    <source>
        <dbReference type="ARBA" id="ARBA00022723"/>
    </source>
</evidence>
<evidence type="ECO:0000256" key="5">
    <source>
        <dbReference type="ARBA" id="ARBA00022977"/>
    </source>
</evidence>
<dbReference type="AlphaFoldDB" id="A0A9J6RB26"/>
<comment type="cofactor">
    <cofactor evidence="9">
        <name>Mg(2+)</name>
        <dbReference type="ChEBI" id="CHEBI:18420"/>
    </cofactor>
    <text evidence="9">Binds 1 Mg(2+) ion per subunit.</text>
</comment>
<dbReference type="InterPro" id="IPR022998">
    <property type="entry name" value="ThiamineP_synth_TenI"/>
</dbReference>
<keyword evidence="4 9" id="KW-0460">Magnesium</keyword>
<dbReference type="RefSeq" id="WP_268779512.1">
    <property type="nucleotide sequence ID" value="NZ_JAPRAT010000008.1"/>
</dbReference>
<evidence type="ECO:0000256" key="7">
    <source>
        <dbReference type="ARBA" id="ARBA00047851"/>
    </source>
</evidence>
<feature type="binding site" evidence="9">
    <location>
        <begin position="40"/>
        <end position="44"/>
    </location>
    <ligand>
        <name>4-amino-2-methyl-5-(diphosphooxymethyl)pyrimidine</name>
        <dbReference type="ChEBI" id="CHEBI:57841"/>
    </ligand>
</feature>
<evidence type="ECO:0000256" key="6">
    <source>
        <dbReference type="ARBA" id="ARBA00047334"/>
    </source>
</evidence>
<comment type="catalytic activity">
    <reaction evidence="8 9 10">
        <text>2-[(2R,5Z)-2-carboxy-4-methylthiazol-5(2H)-ylidene]ethyl phosphate + 4-amino-2-methyl-5-(diphosphooxymethyl)pyrimidine + 2 H(+) = thiamine phosphate + CO2 + diphosphate</text>
        <dbReference type="Rhea" id="RHEA:47844"/>
        <dbReference type="ChEBI" id="CHEBI:15378"/>
        <dbReference type="ChEBI" id="CHEBI:16526"/>
        <dbReference type="ChEBI" id="CHEBI:33019"/>
        <dbReference type="ChEBI" id="CHEBI:37575"/>
        <dbReference type="ChEBI" id="CHEBI:57841"/>
        <dbReference type="ChEBI" id="CHEBI:62899"/>
        <dbReference type="EC" id="2.5.1.3"/>
    </reaction>
</comment>
<dbReference type="EC" id="2.5.1.3" evidence="9"/>
<feature type="binding site" evidence="9">
    <location>
        <position position="75"/>
    </location>
    <ligand>
        <name>4-amino-2-methyl-5-(diphosphooxymethyl)pyrimidine</name>
        <dbReference type="ChEBI" id="CHEBI:57841"/>
    </ligand>
</feature>
<accession>A0A9J6RB26</accession>
<evidence type="ECO:0000256" key="2">
    <source>
        <dbReference type="ARBA" id="ARBA00022679"/>
    </source>
</evidence>
<keyword evidence="2 9" id="KW-0808">Transferase</keyword>
<dbReference type="EMBL" id="JAPRAT010000008">
    <property type="protein sequence ID" value="MCZ0702743.1"/>
    <property type="molecule type" value="Genomic_DNA"/>
</dbReference>
<feature type="binding site" evidence="9">
    <location>
        <position position="171"/>
    </location>
    <ligand>
        <name>2-[(2R,5Z)-2-carboxy-4-methylthiazol-5(2H)-ylidene]ethyl phosphate</name>
        <dbReference type="ChEBI" id="CHEBI:62899"/>
    </ligand>
</feature>
<feature type="domain" description="Thiamine phosphate synthase/TenI" evidence="12">
    <location>
        <begin position="10"/>
        <end position="194"/>
    </location>
</feature>
<comment type="catalytic activity">
    <reaction evidence="7 9 10">
        <text>2-(2-carboxy-4-methylthiazol-5-yl)ethyl phosphate + 4-amino-2-methyl-5-(diphosphooxymethyl)pyrimidine + 2 H(+) = thiamine phosphate + CO2 + diphosphate</text>
        <dbReference type="Rhea" id="RHEA:47848"/>
        <dbReference type="ChEBI" id="CHEBI:15378"/>
        <dbReference type="ChEBI" id="CHEBI:16526"/>
        <dbReference type="ChEBI" id="CHEBI:33019"/>
        <dbReference type="ChEBI" id="CHEBI:37575"/>
        <dbReference type="ChEBI" id="CHEBI:57841"/>
        <dbReference type="ChEBI" id="CHEBI:62890"/>
        <dbReference type="EC" id="2.5.1.3"/>
    </reaction>
</comment>
<keyword evidence="5 9" id="KW-0784">Thiamine biosynthesis</keyword>
<dbReference type="Gene3D" id="3.20.20.70">
    <property type="entry name" value="Aldolase class I"/>
    <property type="match status" value="1"/>
</dbReference>
<dbReference type="GO" id="GO:0005737">
    <property type="term" value="C:cytoplasm"/>
    <property type="evidence" value="ECO:0007669"/>
    <property type="project" value="TreeGrafter"/>
</dbReference>
<feature type="binding site" evidence="9">
    <location>
        <position position="142"/>
    </location>
    <ligand>
        <name>4-amino-2-methyl-5-(diphosphooxymethyl)pyrimidine</name>
        <dbReference type="ChEBI" id="CHEBI:57841"/>
    </ligand>
</feature>
<protein>
    <recommendedName>
        <fullName evidence="9">Thiamine-phosphate synthase</fullName>
        <shortName evidence="9">TP synthase</shortName>
        <shortName evidence="9">TPS</shortName>
        <ecNumber evidence="9">2.5.1.3</ecNumber>
    </recommendedName>
    <alternativeName>
        <fullName evidence="9">Thiamine-phosphate pyrophosphorylase</fullName>
        <shortName evidence="9">TMP pyrophosphorylase</shortName>
        <shortName evidence="9">TMP-PPase</shortName>
    </alternativeName>
</protein>
<dbReference type="GO" id="GO:0009228">
    <property type="term" value="P:thiamine biosynthetic process"/>
    <property type="evidence" value="ECO:0007669"/>
    <property type="project" value="UniProtKB-KW"/>
</dbReference>
<dbReference type="SUPFAM" id="SSF51391">
    <property type="entry name" value="Thiamin phosphate synthase"/>
    <property type="match status" value="1"/>
</dbReference>
<dbReference type="InterPro" id="IPR036206">
    <property type="entry name" value="ThiamineP_synth_sf"/>
</dbReference>
<dbReference type="InterPro" id="IPR034291">
    <property type="entry name" value="TMP_synthase"/>
</dbReference>
<feature type="binding site" evidence="9">
    <location>
        <position position="76"/>
    </location>
    <ligand>
        <name>Mg(2+)</name>
        <dbReference type="ChEBI" id="CHEBI:18420"/>
    </ligand>
</feature>
<dbReference type="Pfam" id="PF02581">
    <property type="entry name" value="TMP-TENI"/>
    <property type="match status" value="1"/>
</dbReference>
<comment type="similarity">
    <text evidence="9 10">Belongs to the thiamine-phosphate synthase family.</text>
</comment>
<evidence type="ECO:0000313" key="13">
    <source>
        <dbReference type="EMBL" id="MCZ0702743.1"/>
    </source>
</evidence>
<dbReference type="HAMAP" id="MF_00097">
    <property type="entry name" value="TMP_synthase"/>
    <property type="match status" value="1"/>
</dbReference>
<evidence type="ECO:0000256" key="9">
    <source>
        <dbReference type="HAMAP-Rule" id="MF_00097"/>
    </source>
</evidence>
<comment type="pathway">
    <text evidence="1 9 11">Cofactor biosynthesis; thiamine diphosphate biosynthesis; thiamine phosphate from 4-amino-2-methyl-5-diphosphomethylpyrimidine and 4-methyl-5-(2-phosphoethyl)-thiazole: step 1/1.</text>
</comment>
<sequence length="213" mass="22993">MKFDVSQLAVYFIMGSNNCGGEDPLEILSEALAGGITCFQFREKGMYAKTGEEKEELARQMQEMCQSYQVPFIVNDDIDLAIKLNADGVHVGQDDQAVEEIKKLRSDLIIGVSATSVEEAVQAVDDGATYIGVGPVFATATKSDAKTPIGLYGIRSVRAAVPSIPMVAIGGIDLSKIRSIRQAGADGVSVISAISLARKPRVMVESMRREYRK</sequence>
<feature type="binding site" evidence="9">
    <location>
        <position position="113"/>
    </location>
    <ligand>
        <name>4-amino-2-methyl-5-(diphosphooxymethyl)pyrimidine</name>
        <dbReference type="ChEBI" id="CHEBI:57841"/>
    </ligand>
</feature>
<dbReference type="CDD" id="cd00564">
    <property type="entry name" value="TMP_TenI"/>
    <property type="match status" value="1"/>
</dbReference>
<dbReference type="InterPro" id="IPR013785">
    <property type="entry name" value="Aldolase_TIM"/>
</dbReference>
<evidence type="ECO:0000256" key="10">
    <source>
        <dbReference type="RuleBase" id="RU003826"/>
    </source>
</evidence>
<dbReference type="GO" id="GO:0009229">
    <property type="term" value="P:thiamine diphosphate biosynthetic process"/>
    <property type="evidence" value="ECO:0007669"/>
    <property type="project" value="UniProtKB-UniRule"/>
</dbReference>
<dbReference type="PANTHER" id="PTHR20857:SF15">
    <property type="entry name" value="THIAMINE-PHOSPHATE SYNTHASE"/>
    <property type="match status" value="1"/>
</dbReference>
<feature type="binding site" evidence="9">
    <location>
        <begin position="139"/>
        <end position="141"/>
    </location>
    <ligand>
        <name>2-[(2R,5Z)-2-carboxy-4-methylthiazol-5(2H)-ylidene]ethyl phosphate</name>
        <dbReference type="ChEBI" id="CHEBI:62899"/>
    </ligand>
</feature>
<name>A0A9J6RB26_9BACI</name>
<evidence type="ECO:0000256" key="1">
    <source>
        <dbReference type="ARBA" id="ARBA00005165"/>
    </source>
</evidence>
<dbReference type="PANTHER" id="PTHR20857">
    <property type="entry name" value="THIAMINE-PHOSPHATE PYROPHOSPHORYLASE"/>
    <property type="match status" value="1"/>
</dbReference>
<keyword evidence="14" id="KW-1185">Reference proteome</keyword>